<feature type="compositionally biased region" description="Low complexity" evidence="1">
    <location>
        <begin position="445"/>
        <end position="465"/>
    </location>
</feature>
<feature type="region of interest" description="Disordered" evidence="1">
    <location>
        <begin position="142"/>
        <end position="195"/>
    </location>
</feature>
<evidence type="ECO:0000313" key="2">
    <source>
        <dbReference type="EMBL" id="RCI09097.1"/>
    </source>
</evidence>
<name>A0A367L3V4_9HYPO</name>
<feature type="compositionally biased region" description="Basic and acidic residues" evidence="1">
    <location>
        <begin position="472"/>
        <end position="488"/>
    </location>
</feature>
<dbReference type="Proteomes" id="UP000253664">
    <property type="component" value="Unassembled WGS sequence"/>
</dbReference>
<dbReference type="OrthoDB" id="4928187at2759"/>
<feature type="compositionally biased region" description="Basic residues" evidence="1">
    <location>
        <begin position="184"/>
        <end position="195"/>
    </location>
</feature>
<keyword evidence="3" id="KW-1185">Reference proteome</keyword>
<sequence length="659" mass="70968">LGEAEQGGLGVSLVVERGGPSLWAHDFDKVTDGIIRDTTDAEQTMLADFVILATSLSALLVTAEEFAFPSTDVPVGCARICGPVIEAVDKCRGETGKTKQLKRQVPVGGNVVAVWLDKDGNWIPDDVIEDAQWGPIVMVDDDDDDDDDLGFDEDDDGALSANLGDGKVRAATSRSSRREEREIRRAKRRAQRALRKKLEEERRIAQLTPNNGRGRAPINIGNGGGNRADDQTTVVLTLIFDKSKMTMTATRSLQTISPGPGGGRTGAGAQPFMVPGPGSFAFPGEPANVFPGKGFVAPAPVRAHYVSDEDGFFYFYSLFDNVNQLLGSSVVLDFFEALYGYGYYLDPIVIGINNFKGFCHSLYGKGIINVIINNKSIFQTTAAPSTTAASPSTTEETLRTVTPGDEVETYHVNIISNSHWKNICCPIYDRGFLFPLKRYFENPTSSTRTADTISTTTAAPSTTTAPPSPSKDTLRTVRPGDEVEKPTATEDDETTATRKPQTKAAPGAAAEVDGTTEPIATSGKRLSTEENCVCRIESFDIARTVALCSSCIAQQANSAAKQKSRLDFFLSFFSRPVFILTLFKDINEIMNRCGFQPLEFKPADVASVQGVRVSVAKSSDGEVDAKSSSSSSNEAPHTSPAMASALFWAVAATLAAWRT</sequence>
<feature type="non-terminal residue" evidence="2">
    <location>
        <position position="659"/>
    </location>
</feature>
<dbReference type="EMBL" id="LKCN02000017">
    <property type="protein sequence ID" value="RCI09097.1"/>
    <property type="molecule type" value="Genomic_DNA"/>
</dbReference>
<protein>
    <submittedName>
        <fullName evidence="2">Uncharacterized protein</fullName>
    </submittedName>
</protein>
<organism evidence="2 3">
    <name type="scientific">Ophiocordyceps polyrhachis-furcata BCC 54312</name>
    <dbReference type="NCBI Taxonomy" id="1330021"/>
    <lineage>
        <taxon>Eukaryota</taxon>
        <taxon>Fungi</taxon>
        <taxon>Dikarya</taxon>
        <taxon>Ascomycota</taxon>
        <taxon>Pezizomycotina</taxon>
        <taxon>Sordariomycetes</taxon>
        <taxon>Hypocreomycetidae</taxon>
        <taxon>Hypocreales</taxon>
        <taxon>Ophiocordycipitaceae</taxon>
        <taxon>Ophiocordyceps</taxon>
    </lineage>
</organism>
<reference evidence="2 3" key="1">
    <citation type="journal article" date="2015" name="BMC Genomics">
        <title>Insights from the genome of Ophiocordyceps polyrhachis-furcata to pathogenicity and host specificity in insect fungi.</title>
        <authorList>
            <person name="Wichadakul D."/>
            <person name="Kobmoo N."/>
            <person name="Ingsriswang S."/>
            <person name="Tangphatsornruang S."/>
            <person name="Chantasingh D."/>
            <person name="Luangsa-ard J.J."/>
            <person name="Eurwilaichitr L."/>
        </authorList>
    </citation>
    <scope>NUCLEOTIDE SEQUENCE [LARGE SCALE GENOMIC DNA]</scope>
    <source>
        <strain evidence="2 3">BCC 54312</strain>
    </source>
</reference>
<dbReference type="AlphaFoldDB" id="A0A367L3V4"/>
<feature type="non-terminal residue" evidence="2">
    <location>
        <position position="1"/>
    </location>
</feature>
<proteinExistence type="predicted"/>
<feature type="region of interest" description="Disordered" evidence="1">
    <location>
        <begin position="445"/>
        <end position="522"/>
    </location>
</feature>
<evidence type="ECO:0000313" key="3">
    <source>
        <dbReference type="Proteomes" id="UP000253664"/>
    </source>
</evidence>
<comment type="caution">
    <text evidence="2">The sequence shown here is derived from an EMBL/GenBank/DDBJ whole genome shotgun (WGS) entry which is preliminary data.</text>
</comment>
<evidence type="ECO:0000256" key="1">
    <source>
        <dbReference type="SAM" id="MobiDB-lite"/>
    </source>
</evidence>
<feature type="compositionally biased region" description="Acidic residues" evidence="1">
    <location>
        <begin position="142"/>
        <end position="157"/>
    </location>
</feature>
<dbReference type="STRING" id="1330021.A0A367L3V4"/>
<gene>
    <name evidence="2" type="ORF">L249_5042</name>
</gene>
<accession>A0A367L3V4</accession>